<reference evidence="1" key="2">
    <citation type="submission" date="2015-06" db="UniProtKB">
        <authorList>
            <consortium name="EnsemblPlants"/>
        </authorList>
    </citation>
    <scope>IDENTIFICATION</scope>
</reference>
<dbReference type="AlphaFoldDB" id="A0A0E0Q4Z7"/>
<evidence type="ECO:0008006" key="3">
    <source>
        <dbReference type="Google" id="ProtNLM"/>
    </source>
</evidence>
<organism evidence="1 2">
    <name type="scientific">Oryza rufipogon</name>
    <name type="common">Brownbeard rice</name>
    <name type="synonym">Asian wild rice</name>
    <dbReference type="NCBI Taxonomy" id="4529"/>
    <lineage>
        <taxon>Eukaryota</taxon>
        <taxon>Viridiplantae</taxon>
        <taxon>Streptophyta</taxon>
        <taxon>Embryophyta</taxon>
        <taxon>Tracheophyta</taxon>
        <taxon>Spermatophyta</taxon>
        <taxon>Magnoliopsida</taxon>
        <taxon>Liliopsida</taxon>
        <taxon>Poales</taxon>
        <taxon>Poaceae</taxon>
        <taxon>BOP clade</taxon>
        <taxon>Oryzoideae</taxon>
        <taxon>Oryzeae</taxon>
        <taxon>Oryzinae</taxon>
        <taxon>Oryza</taxon>
    </lineage>
</organism>
<dbReference type="Gramene" id="ORUFI07G05400.1">
    <property type="protein sequence ID" value="ORUFI07G05400.1"/>
    <property type="gene ID" value="ORUFI07G05400"/>
</dbReference>
<sequence length="70" mass="7457">MSAAELCDALAAAGFDGDGPLDLDSLEWPFLQGDDARRLLAWVSSRLRPANVLSATDPPPPTKFSLIVAF</sequence>
<dbReference type="PANTHER" id="PTHR19378:SF4">
    <property type="entry name" value="OS07G0185700 PROTEIN"/>
    <property type="match status" value="1"/>
</dbReference>
<evidence type="ECO:0000313" key="1">
    <source>
        <dbReference type="EnsemblPlants" id="ORUFI07G05400.1"/>
    </source>
</evidence>
<dbReference type="GO" id="GO:0031023">
    <property type="term" value="P:microtubule organizing center organization"/>
    <property type="evidence" value="ECO:0007669"/>
    <property type="project" value="TreeGrafter"/>
</dbReference>
<dbReference type="GO" id="GO:0051225">
    <property type="term" value="P:spindle assembly"/>
    <property type="evidence" value="ECO:0007669"/>
    <property type="project" value="InterPro"/>
</dbReference>
<dbReference type="PANTHER" id="PTHR19378">
    <property type="entry name" value="GOLGIN- RELATED"/>
    <property type="match status" value="1"/>
</dbReference>
<accession>A0A0E0Q4Z7</accession>
<reference evidence="2" key="1">
    <citation type="submission" date="2013-06" db="EMBL/GenBank/DDBJ databases">
        <authorList>
            <person name="Zhao Q."/>
        </authorList>
    </citation>
    <scope>NUCLEOTIDE SEQUENCE</scope>
    <source>
        <strain evidence="2">cv. W1943</strain>
    </source>
</reference>
<proteinExistence type="predicted"/>
<dbReference type="EnsemblPlants" id="ORUFI07G05400.1">
    <property type="protein sequence ID" value="ORUFI07G05400.1"/>
    <property type="gene ID" value="ORUFI07G05400"/>
</dbReference>
<dbReference type="HOGENOM" id="CLU_2965447_0_0_1"/>
<dbReference type="GO" id="GO:0005815">
    <property type="term" value="C:microtubule organizing center"/>
    <property type="evidence" value="ECO:0007669"/>
    <property type="project" value="TreeGrafter"/>
</dbReference>
<keyword evidence="2" id="KW-1185">Reference proteome</keyword>
<dbReference type="STRING" id="4529.A0A0E0Q4Z7"/>
<dbReference type="GO" id="GO:0072686">
    <property type="term" value="C:mitotic spindle"/>
    <property type="evidence" value="ECO:0007669"/>
    <property type="project" value="TreeGrafter"/>
</dbReference>
<name>A0A0E0Q4Z7_ORYRU</name>
<protein>
    <recommendedName>
        <fullName evidence="3">HAUS augmin-like complex subunit 3 N-terminal domain-containing protein</fullName>
    </recommendedName>
</protein>
<dbReference type="GO" id="GO:0070652">
    <property type="term" value="C:HAUS complex"/>
    <property type="evidence" value="ECO:0007669"/>
    <property type="project" value="InterPro"/>
</dbReference>
<evidence type="ECO:0000313" key="2">
    <source>
        <dbReference type="Proteomes" id="UP000008022"/>
    </source>
</evidence>
<dbReference type="Proteomes" id="UP000008022">
    <property type="component" value="Unassembled WGS sequence"/>
</dbReference>
<dbReference type="InterPro" id="IPR026206">
    <property type="entry name" value="HAUS3"/>
</dbReference>